<evidence type="ECO:0008006" key="4">
    <source>
        <dbReference type="Google" id="ProtNLM"/>
    </source>
</evidence>
<gene>
    <name evidence="2" type="ORF">KIN20_033546</name>
</gene>
<proteinExistence type="predicted"/>
<dbReference type="AlphaFoldDB" id="A0AAD5WII4"/>
<organism evidence="2 3">
    <name type="scientific">Parelaphostrongylus tenuis</name>
    <name type="common">Meningeal worm</name>
    <dbReference type="NCBI Taxonomy" id="148309"/>
    <lineage>
        <taxon>Eukaryota</taxon>
        <taxon>Metazoa</taxon>
        <taxon>Ecdysozoa</taxon>
        <taxon>Nematoda</taxon>
        <taxon>Chromadorea</taxon>
        <taxon>Rhabditida</taxon>
        <taxon>Rhabditina</taxon>
        <taxon>Rhabditomorpha</taxon>
        <taxon>Strongyloidea</taxon>
        <taxon>Metastrongylidae</taxon>
        <taxon>Parelaphostrongylus</taxon>
    </lineage>
</organism>
<keyword evidence="3" id="KW-1185">Reference proteome</keyword>
<sequence length="91" mass="10176">MRTLYAFFLDVGLFFPRSSIAVSFAITGESVTPARDVNDASLDSHPETVQGTTSLVPHEARPSEWRWVITSRKQCSRQPPGCEFCHAGEYE</sequence>
<evidence type="ECO:0000313" key="2">
    <source>
        <dbReference type="EMBL" id="KAJ1371572.1"/>
    </source>
</evidence>
<reference evidence="2" key="1">
    <citation type="submission" date="2021-06" db="EMBL/GenBank/DDBJ databases">
        <title>Parelaphostrongylus tenuis whole genome reference sequence.</title>
        <authorList>
            <person name="Garwood T.J."/>
            <person name="Larsen P.A."/>
            <person name="Fountain-Jones N.M."/>
            <person name="Garbe J.R."/>
            <person name="Macchietto M.G."/>
            <person name="Kania S.A."/>
            <person name="Gerhold R.W."/>
            <person name="Richards J.E."/>
            <person name="Wolf T.M."/>
        </authorList>
    </citation>
    <scope>NUCLEOTIDE SEQUENCE</scope>
    <source>
        <strain evidence="2">MNPRO001-30</strain>
        <tissue evidence="2">Meninges</tissue>
    </source>
</reference>
<keyword evidence="1" id="KW-0732">Signal</keyword>
<accession>A0AAD5WII4</accession>
<dbReference type="EMBL" id="JAHQIW010007004">
    <property type="protein sequence ID" value="KAJ1371572.1"/>
    <property type="molecule type" value="Genomic_DNA"/>
</dbReference>
<evidence type="ECO:0000256" key="1">
    <source>
        <dbReference type="SAM" id="SignalP"/>
    </source>
</evidence>
<feature type="chain" id="PRO_5042065229" description="Secreted protein" evidence="1">
    <location>
        <begin position="22"/>
        <end position="91"/>
    </location>
</feature>
<name>A0AAD5WII4_PARTN</name>
<evidence type="ECO:0000313" key="3">
    <source>
        <dbReference type="Proteomes" id="UP001196413"/>
    </source>
</evidence>
<comment type="caution">
    <text evidence="2">The sequence shown here is derived from an EMBL/GenBank/DDBJ whole genome shotgun (WGS) entry which is preliminary data.</text>
</comment>
<protein>
    <recommendedName>
        <fullName evidence="4">Secreted protein</fullName>
    </recommendedName>
</protein>
<dbReference type="Proteomes" id="UP001196413">
    <property type="component" value="Unassembled WGS sequence"/>
</dbReference>
<feature type="signal peptide" evidence="1">
    <location>
        <begin position="1"/>
        <end position="21"/>
    </location>
</feature>